<keyword evidence="1" id="KW-0732">Signal</keyword>
<dbReference type="Proteomes" id="UP001595556">
    <property type="component" value="Unassembled WGS sequence"/>
</dbReference>
<evidence type="ECO:0000256" key="1">
    <source>
        <dbReference type="SAM" id="SignalP"/>
    </source>
</evidence>
<dbReference type="EMBL" id="JBHRTI010000007">
    <property type="protein sequence ID" value="MFC3148451.1"/>
    <property type="molecule type" value="Genomic_DNA"/>
</dbReference>
<protein>
    <submittedName>
        <fullName evidence="2">Uncharacterized protein</fullName>
    </submittedName>
</protein>
<comment type="caution">
    <text evidence="2">The sequence shown here is derived from an EMBL/GenBank/DDBJ whole genome shotgun (WGS) entry which is preliminary data.</text>
</comment>
<feature type="chain" id="PRO_5045730466" evidence="1">
    <location>
        <begin position="28"/>
        <end position="155"/>
    </location>
</feature>
<keyword evidence="3" id="KW-1185">Reference proteome</keyword>
<dbReference type="RefSeq" id="WP_377304435.1">
    <property type="nucleotide sequence ID" value="NZ_CP180191.1"/>
</dbReference>
<name>A0ABV7HA45_9BURK</name>
<evidence type="ECO:0000313" key="2">
    <source>
        <dbReference type="EMBL" id="MFC3148451.1"/>
    </source>
</evidence>
<evidence type="ECO:0000313" key="3">
    <source>
        <dbReference type="Proteomes" id="UP001595556"/>
    </source>
</evidence>
<organism evidence="2 3">
    <name type="scientific">Piscinibacterium candidicorallinum</name>
    <dbReference type="NCBI Taxonomy" id="1793872"/>
    <lineage>
        <taxon>Bacteria</taxon>
        <taxon>Pseudomonadati</taxon>
        <taxon>Pseudomonadota</taxon>
        <taxon>Betaproteobacteria</taxon>
        <taxon>Burkholderiales</taxon>
        <taxon>Piscinibacterium</taxon>
    </lineage>
</organism>
<feature type="signal peptide" evidence="1">
    <location>
        <begin position="1"/>
        <end position="27"/>
    </location>
</feature>
<accession>A0ABV7HA45</accession>
<reference evidence="3" key="1">
    <citation type="journal article" date="2019" name="Int. J. Syst. Evol. Microbiol.">
        <title>The Global Catalogue of Microorganisms (GCM) 10K type strain sequencing project: providing services to taxonomists for standard genome sequencing and annotation.</title>
        <authorList>
            <consortium name="The Broad Institute Genomics Platform"/>
            <consortium name="The Broad Institute Genome Sequencing Center for Infectious Disease"/>
            <person name="Wu L."/>
            <person name="Ma J."/>
        </authorList>
    </citation>
    <scope>NUCLEOTIDE SEQUENCE [LARGE SCALE GENOMIC DNA]</scope>
    <source>
        <strain evidence="3">KCTC 52168</strain>
    </source>
</reference>
<sequence>MSLTAVRATRKSVFAILLLGSAVSALAQSDRSEWSLNGFRNPSVGLEYRKGDYSVHAGYYSTILRDPGSARSEASGFARIGATRWIDDRWYVSASALRGVDGPRDGRNFVIIEAGAQVRPHPNVALRLGVAVIPAAHGFKTKVNPTPGISLVFKP</sequence>
<gene>
    <name evidence="2" type="ORF">ACFOEN_12540</name>
</gene>
<proteinExistence type="predicted"/>